<feature type="transmembrane region" description="Helical" evidence="1">
    <location>
        <begin position="70"/>
        <end position="94"/>
    </location>
</feature>
<reference evidence="2 3" key="1">
    <citation type="journal article" date="2019" name="Commun. Biol.">
        <title>The bagworm genome reveals a unique fibroin gene that provides high tensile strength.</title>
        <authorList>
            <person name="Kono N."/>
            <person name="Nakamura H."/>
            <person name="Ohtoshi R."/>
            <person name="Tomita M."/>
            <person name="Numata K."/>
            <person name="Arakawa K."/>
        </authorList>
    </citation>
    <scope>NUCLEOTIDE SEQUENCE [LARGE SCALE GENOMIC DNA]</scope>
</reference>
<keyword evidence="1" id="KW-0812">Transmembrane</keyword>
<keyword evidence="1" id="KW-1133">Transmembrane helix</keyword>
<comment type="caution">
    <text evidence="2">The sequence shown here is derived from an EMBL/GenBank/DDBJ whole genome shotgun (WGS) entry which is preliminary data.</text>
</comment>
<keyword evidence="1" id="KW-0472">Membrane</keyword>
<evidence type="ECO:0000256" key="1">
    <source>
        <dbReference type="SAM" id="Phobius"/>
    </source>
</evidence>
<protein>
    <submittedName>
        <fullName evidence="2">Uncharacterized protein</fullName>
    </submittedName>
</protein>
<dbReference type="EMBL" id="BGZK01000723">
    <property type="protein sequence ID" value="GBP57940.1"/>
    <property type="molecule type" value="Genomic_DNA"/>
</dbReference>
<name>A0A4C1X482_EUMVA</name>
<evidence type="ECO:0000313" key="2">
    <source>
        <dbReference type="EMBL" id="GBP57940.1"/>
    </source>
</evidence>
<gene>
    <name evidence="2" type="ORF">EVAR_40800_1</name>
</gene>
<sequence>MEWHIAIDKEFIHFSEILNGSCRDSNTLFSMTTREIDIVHSANTKFHLHLFLRQIGGNSLTLREEGGGDGLVPVAGEVLTLTVICFGAAIVVFVTE</sequence>
<accession>A0A4C1X482</accession>
<dbReference type="AlphaFoldDB" id="A0A4C1X482"/>
<evidence type="ECO:0000313" key="3">
    <source>
        <dbReference type="Proteomes" id="UP000299102"/>
    </source>
</evidence>
<organism evidence="2 3">
    <name type="scientific">Eumeta variegata</name>
    <name type="common">Bagworm moth</name>
    <name type="synonym">Eumeta japonica</name>
    <dbReference type="NCBI Taxonomy" id="151549"/>
    <lineage>
        <taxon>Eukaryota</taxon>
        <taxon>Metazoa</taxon>
        <taxon>Ecdysozoa</taxon>
        <taxon>Arthropoda</taxon>
        <taxon>Hexapoda</taxon>
        <taxon>Insecta</taxon>
        <taxon>Pterygota</taxon>
        <taxon>Neoptera</taxon>
        <taxon>Endopterygota</taxon>
        <taxon>Lepidoptera</taxon>
        <taxon>Glossata</taxon>
        <taxon>Ditrysia</taxon>
        <taxon>Tineoidea</taxon>
        <taxon>Psychidae</taxon>
        <taxon>Oiketicinae</taxon>
        <taxon>Eumeta</taxon>
    </lineage>
</organism>
<dbReference type="Proteomes" id="UP000299102">
    <property type="component" value="Unassembled WGS sequence"/>
</dbReference>
<keyword evidence="3" id="KW-1185">Reference proteome</keyword>
<proteinExistence type="predicted"/>